<keyword evidence="4" id="KW-0297">G-protein coupled receptor</keyword>
<name>A0AAD2CPY5_9STRA</name>
<dbReference type="GO" id="GO:0004965">
    <property type="term" value="F:G protein-coupled GABA receptor activity"/>
    <property type="evidence" value="ECO:0007669"/>
    <property type="project" value="InterPro"/>
</dbReference>
<dbReference type="CDD" id="cd15047">
    <property type="entry name" value="7tmC_GABA-B-like"/>
    <property type="match status" value="1"/>
</dbReference>
<dbReference type="PANTHER" id="PTHR10519">
    <property type="entry name" value="GABA-B RECEPTOR"/>
    <property type="match status" value="1"/>
</dbReference>
<evidence type="ECO:0000256" key="1">
    <source>
        <dbReference type="ARBA" id="ARBA00004141"/>
    </source>
</evidence>
<keyword evidence="12" id="KW-1185">Reference proteome</keyword>
<evidence type="ECO:0000256" key="7">
    <source>
        <dbReference type="ARBA" id="ARBA00023180"/>
    </source>
</evidence>
<feature type="transmembrane region" description="Helical" evidence="9">
    <location>
        <begin position="423"/>
        <end position="444"/>
    </location>
</feature>
<comment type="subcellular location">
    <subcellularLocation>
        <location evidence="1">Membrane</location>
        <topology evidence="1">Multi-pass membrane protein</topology>
    </subcellularLocation>
</comment>
<dbReference type="GO" id="GO:0016787">
    <property type="term" value="F:hydrolase activity"/>
    <property type="evidence" value="ECO:0007669"/>
    <property type="project" value="InterPro"/>
</dbReference>
<feature type="transmembrane region" description="Helical" evidence="9">
    <location>
        <begin position="342"/>
        <end position="364"/>
    </location>
</feature>
<comment type="caution">
    <text evidence="11">The sequence shown here is derived from an EMBL/GenBank/DDBJ whole genome shotgun (WGS) entry which is preliminary data.</text>
</comment>
<feature type="domain" description="G-protein coupled receptors family 3 profile" evidence="10">
    <location>
        <begin position="377"/>
        <end position="564"/>
    </location>
</feature>
<keyword evidence="3 9" id="KW-1133">Transmembrane helix</keyword>
<keyword evidence="7" id="KW-0325">Glycoprotein</keyword>
<evidence type="ECO:0000256" key="9">
    <source>
        <dbReference type="SAM" id="Phobius"/>
    </source>
</evidence>
<dbReference type="Pfam" id="PF00003">
    <property type="entry name" value="7tm_3"/>
    <property type="match status" value="1"/>
</dbReference>
<organism evidence="11 12">
    <name type="scientific">Cylindrotheca closterium</name>
    <dbReference type="NCBI Taxonomy" id="2856"/>
    <lineage>
        <taxon>Eukaryota</taxon>
        <taxon>Sar</taxon>
        <taxon>Stramenopiles</taxon>
        <taxon>Ochrophyta</taxon>
        <taxon>Bacillariophyta</taxon>
        <taxon>Bacillariophyceae</taxon>
        <taxon>Bacillariophycidae</taxon>
        <taxon>Bacillariales</taxon>
        <taxon>Bacillariaceae</taxon>
        <taxon>Cylindrotheca</taxon>
    </lineage>
</organism>
<sequence>MTGLNLWKMTNYSVSSSSFSYANTVEGGNLQQVSGLKVTYNTELDASTGKLVKLEVWNATQNAYVPVERLQVYKFATNSYNCCCNAPFNAMATSNLNIPGEVPGRTLPYLEQEAVADFLSQLNGTYSGELQGRLTNDTTALANLDLSQSQEDCLEGLQYWSSAYQTCFNCPNIDNIVSVWERNEPLTGASGQMDDLILRASIINEEDFGVALSVESMPSFLSCSGQNDEVSRFCQGIDAFRLQAGGQLNLDFAASFEDLQAGIVQAVVVIGVADSGNFPGCRGNGVNLDIELQVLPTEELNQLGNIRIVGFCLAALISFSAMGFACWCLIHRQNQSVKLMQPLFLVTLCVGILAGGLSLIPMSIDDEIASEESADIACMAFVWLISLGFSIAFAALYAKLKRVNTIVSNAANFRRIQVKERDVLAPMALLFLANFIVLLTSSFVDPLRYERDSIAGQPWNTYGSCRNSGTDGEVLMWLLFAINAIALATACWEAYKARNVSKELSEASRIGMAIFSWMQIGLIGFPVILLLDKTNTIIVYFIKICLVFFSSMSLLLWVFVPLVWKGEEAESLNTRSTRHGMSSRINHSGAISRISAEAY</sequence>
<dbReference type="InterPro" id="IPR017978">
    <property type="entry name" value="GPCR_3_C"/>
</dbReference>
<keyword evidence="8" id="KW-0807">Transducer</keyword>
<evidence type="ECO:0000256" key="6">
    <source>
        <dbReference type="ARBA" id="ARBA00023170"/>
    </source>
</evidence>
<evidence type="ECO:0000313" key="12">
    <source>
        <dbReference type="Proteomes" id="UP001295423"/>
    </source>
</evidence>
<dbReference type="EMBL" id="CAKOGP040000890">
    <property type="protein sequence ID" value="CAJ1940216.1"/>
    <property type="molecule type" value="Genomic_DNA"/>
</dbReference>
<dbReference type="Gene3D" id="3.90.780.10">
    <property type="entry name" value="5'-Nucleotidase, C-terminal domain"/>
    <property type="match status" value="1"/>
</dbReference>
<dbReference type="SUPFAM" id="SSF55816">
    <property type="entry name" value="5'-nucleotidase (syn. UDP-sugar hydrolase), C-terminal domain"/>
    <property type="match status" value="1"/>
</dbReference>
<evidence type="ECO:0000256" key="5">
    <source>
        <dbReference type="ARBA" id="ARBA00023136"/>
    </source>
</evidence>
<feature type="transmembrane region" description="Helical" evidence="9">
    <location>
        <begin position="537"/>
        <end position="564"/>
    </location>
</feature>
<dbReference type="GO" id="GO:0009166">
    <property type="term" value="P:nucleotide catabolic process"/>
    <property type="evidence" value="ECO:0007669"/>
    <property type="project" value="InterPro"/>
</dbReference>
<protein>
    <recommendedName>
        <fullName evidence="10">G-protein coupled receptors family 3 profile domain-containing protein</fullName>
    </recommendedName>
</protein>
<evidence type="ECO:0000256" key="8">
    <source>
        <dbReference type="ARBA" id="ARBA00023224"/>
    </source>
</evidence>
<keyword evidence="2 9" id="KW-0812">Transmembrane</keyword>
<reference evidence="11" key="1">
    <citation type="submission" date="2023-08" db="EMBL/GenBank/DDBJ databases">
        <authorList>
            <person name="Audoor S."/>
            <person name="Bilcke G."/>
        </authorList>
    </citation>
    <scope>NUCLEOTIDE SEQUENCE</scope>
</reference>
<dbReference type="PANTHER" id="PTHR10519:SF20">
    <property type="entry name" value="G-PROTEIN COUPLED RECEPTOR 156-RELATED"/>
    <property type="match status" value="1"/>
</dbReference>
<dbReference type="AlphaFoldDB" id="A0AAD2CPY5"/>
<keyword evidence="6" id="KW-0675">Receptor</keyword>
<dbReference type="PRINTS" id="PR01176">
    <property type="entry name" value="GABABRECEPTR"/>
</dbReference>
<dbReference type="InterPro" id="IPR002455">
    <property type="entry name" value="GPCR3_GABA-B"/>
</dbReference>
<evidence type="ECO:0000259" key="10">
    <source>
        <dbReference type="PROSITE" id="PS50259"/>
    </source>
</evidence>
<dbReference type="Proteomes" id="UP001295423">
    <property type="component" value="Unassembled WGS sequence"/>
</dbReference>
<evidence type="ECO:0000256" key="3">
    <source>
        <dbReference type="ARBA" id="ARBA00022989"/>
    </source>
</evidence>
<dbReference type="PROSITE" id="PS50259">
    <property type="entry name" value="G_PROTEIN_RECEP_F3_4"/>
    <property type="match status" value="1"/>
</dbReference>
<evidence type="ECO:0000256" key="4">
    <source>
        <dbReference type="ARBA" id="ARBA00023040"/>
    </source>
</evidence>
<accession>A0AAD2CPY5</accession>
<proteinExistence type="predicted"/>
<feature type="transmembrane region" description="Helical" evidence="9">
    <location>
        <begin position="474"/>
        <end position="495"/>
    </location>
</feature>
<evidence type="ECO:0000313" key="11">
    <source>
        <dbReference type="EMBL" id="CAJ1940216.1"/>
    </source>
</evidence>
<feature type="transmembrane region" description="Helical" evidence="9">
    <location>
        <begin position="507"/>
        <end position="531"/>
    </location>
</feature>
<keyword evidence="5 9" id="KW-0472">Membrane</keyword>
<dbReference type="InterPro" id="IPR036907">
    <property type="entry name" value="5'-Nucleotdase_C_sf"/>
</dbReference>
<feature type="transmembrane region" description="Helical" evidence="9">
    <location>
        <begin position="308"/>
        <end position="330"/>
    </location>
</feature>
<evidence type="ECO:0000256" key="2">
    <source>
        <dbReference type="ARBA" id="ARBA00022692"/>
    </source>
</evidence>
<gene>
    <name evidence="11" type="ORF">CYCCA115_LOCUS6931</name>
</gene>
<dbReference type="GO" id="GO:0038039">
    <property type="term" value="C:G protein-coupled receptor heterodimeric complex"/>
    <property type="evidence" value="ECO:0007669"/>
    <property type="project" value="TreeGrafter"/>
</dbReference>
<feature type="transmembrane region" description="Helical" evidence="9">
    <location>
        <begin position="376"/>
        <end position="398"/>
    </location>
</feature>